<dbReference type="AlphaFoldDB" id="A0AAE2SCA4"/>
<keyword evidence="2" id="KW-1185">Reference proteome</keyword>
<dbReference type="RefSeq" id="WP_309489831.1">
    <property type="nucleotide sequence ID" value="NZ_JAENIG010000005.1"/>
</dbReference>
<protein>
    <submittedName>
        <fullName evidence="1">Uncharacterized protein</fullName>
    </submittedName>
</protein>
<reference evidence="1" key="1">
    <citation type="submission" date="2021-01" db="EMBL/GenBank/DDBJ databases">
        <title>Modified the classification status of verrucomicrobia.</title>
        <authorList>
            <person name="Feng X."/>
        </authorList>
    </citation>
    <scope>NUCLEOTIDE SEQUENCE</scope>
    <source>
        <strain evidence="1">5K15</strain>
    </source>
</reference>
<organism evidence="1 2">
    <name type="scientific">Oceaniferula flava</name>
    <dbReference type="NCBI Taxonomy" id="2800421"/>
    <lineage>
        <taxon>Bacteria</taxon>
        <taxon>Pseudomonadati</taxon>
        <taxon>Verrucomicrobiota</taxon>
        <taxon>Verrucomicrobiia</taxon>
        <taxon>Verrucomicrobiales</taxon>
        <taxon>Verrucomicrobiaceae</taxon>
        <taxon>Oceaniferula</taxon>
    </lineage>
</organism>
<dbReference type="EMBL" id="JAENIG010000005">
    <property type="protein sequence ID" value="MBK1855218.1"/>
    <property type="molecule type" value="Genomic_DNA"/>
</dbReference>
<sequence>MKTAPATSFKTQLSSGLLRTALVRLRRHDSSLELAAAVLRRTALSPDILIAHLLTRTNRRLRQRSIRAFDRSDLEKLQSDIHQLLQALHSGHAPEENVRTLRYAQAMLAGKFSEAYTLWSDFHNGELNQSPVSCDQGTIALVLPGTPSSDAGDSIEAHDFVGRTTRPPSEPEHQASQGTRSDILFLNIHNAKRLLRQPAEASAPTSILPRKLAGRSTGGHNVRFEIDNIRGTTTPFTYITLRVVDWCLRQGLRPTLYHADFYLSEQTYLNPTHHGAKTVNERASILWSYFSHDLFFAHDYLRKLKLDGVIHAEGTLAELLDLDGPSFAARAENHHGTADH</sequence>
<comment type="caution">
    <text evidence="1">The sequence shown here is derived from an EMBL/GenBank/DDBJ whole genome shotgun (WGS) entry which is preliminary data.</text>
</comment>
<evidence type="ECO:0000313" key="2">
    <source>
        <dbReference type="Proteomes" id="UP000634206"/>
    </source>
</evidence>
<dbReference type="Proteomes" id="UP000634206">
    <property type="component" value="Unassembled WGS sequence"/>
</dbReference>
<name>A0AAE2SCA4_9BACT</name>
<accession>A0AAE2SCA4</accession>
<gene>
    <name evidence="1" type="ORF">JIN83_09635</name>
</gene>
<evidence type="ECO:0000313" key="1">
    <source>
        <dbReference type="EMBL" id="MBK1855218.1"/>
    </source>
</evidence>
<proteinExistence type="predicted"/>